<evidence type="ECO:0000256" key="1">
    <source>
        <dbReference type="SAM" id="MobiDB-lite"/>
    </source>
</evidence>
<organism evidence="3 4">
    <name type="scientific">Myroides guanonis</name>
    <dbReference type="NCBI Taxonomy" id="1150112"/>
    <lineage>
        <taxon>Bacteria</taxon>
        <taxon>Pseudomonadati</taxon>
        <taxon>Bacteroidota</taxon>
        <taxon>Flavobacteriia</taxon>
        <taxon>Flavobacteriales</taxon>
        <taxon>Flavobacteriaceae</taxon>
        <taxon>Myroides</taxon>
    </lineage>
</organism>
<evidence type="ECO:0000256" key="2">
    <source>
        <dbReference type="SAM" id="SignalP"/>
    </source>
</evidence>
<gene>
    <name evidence="3" type="ORF">SAMN04487893_1094</name>
</gene>
<keyword evidence="2" id="KW-0732">Signal</keyword>
<dbReference type="OrthoDB" id="1409865at2"/>
<dbReference type="InterPro" id="IPR032627">
    <property type="entry name" value="DUF4876"/>
</dbReference>
<feature type="region of interest" description="Disordered" evidence="1">
    <location>
        <begin position="380"/>
        <end position="408"/>
    </location>
</feature>
<keyword evidence="4" id="KW-1185">Reference proteome</keyword>
<dbReference type="RefSeq" id="WP_090679245.1">
    <property type="nucleotide sequence ID" value="NZ_FORU01000009.1"/>
</dbReference>
<evidence type="ECO:0000313" key="3">
    <source>
        <dbReference type="EMBL" id="SFJ49653.1"/>
    </source>
</evidence>
<accession>A0A1I3RSX8</accession>
<dbReference type="STRING" id="1150112.SAMN04487893_1094"/>
<feature type="signal peptide" evidence="2">
    <location>
        <begin position="1"/>
        <end position="23"/>
    </location>
</feature>
<sequence>MNKKLLVFSFALFSLSTTFTSCSSDDSIVNNQNQESILTVNLHGKEIKSIHEMDIRFLETNTGKETQLKMQSLSQEFKLPKGSYKIIADGKVILGGGEEMQAGANSSIDLINDTHNISIELFVKSFNEDFIIEEVFFTGVTTLEGKAYVSSKYFKLTNNTDKVLSTGGLLICQSEFITTNNNHVTPEIKESDFTVKAILMIPHENAKNIEPGDFIVIADMAANHKQPNIPAYDLSGADYEYPNLDNPKLGDVDNPSVPNAKVIYSTLNYNMFLMHNRGAESYALARFPQEITIQSWLAGYTYTYEYTNATGNVTTKTAKTIPNAWIIDGINSSPIEGWEHNALGTSIDNGWTGVGVLSSDPNRFGKSARRKVIGTMENGRNLYKDTNNSTEDFHRDAEPSLKNGINHS</sequence>
<protein>
    <recommendedName>
        <fullName evidence="5">DUF4876 domain-containing protein</fullName>
    </recommendedName>
</protein>
<dbReference type="AlphaFoldDB" id="A0A1I3RSX8"/>
<evidence type="ECO:0000313" key="4">
    <source>
        <dbReference type="Proteomes" id="UP000243887"/>
    </source>
</evidence>
<dbReference type="PROSITE" id="PS51257">
    <property type="entry name" value="PROKAR_LIPOPROTEIN"/>
    <property type="match status" value="1"/>
</dbReference>
<reference evidence="4" key="1">
    <citation type="submission" date="2016-10" db="EMBL/GenBank/DDBJ databases">
        <authorList>
            <person name="Varghese N."/>
            <person name="Submissions S."/>
        </authorList>
    </citation>
    <scope>NUCLEOTIDE SEQUENCE [LARGE SCALE GENOMIC DNA]</scope>
    <source>
        <strain evidence="4">DSM 26542</strain>
    </source>
</reference>
<dbReference type="EMBL" id="FORU01000009">
    <property type="protein sequence ID" value="SFJ49653.1"/>
    <property type="molecule type" value="Genomic_DNA"/>
</dbReference>
<evidence type="ECO:0008006" key="5">
    <source>
        <dbReference type="Google" id="ProtNLM"/>
    </source>
</evidence>
<dbReference type="Pfam" id="PF16215">
    <property type="entry name" value="DUF4876"/>
    <property type="match status" value="1"/>
</dbReference>
<name>A0A1I3RSX8_9FLAO</name>
<proteinExistence type="predicted"/>
<dbReference type="Proteomes" id="UP000243887">
    <property type="component" value="Unassembled WGS sequence"/>
</dbReference>
<feature type="chain" id="PRO_5017220635" description="DUF4876 domain-containing protein" evidence="2">
    <location>
        <begin position="24"/>
        <end position="408"/>
    </location>
</feature>